<protein>
    <recommendedName>
        <fullName evidence="4">DUF4175 domain-containing protein</fullName>
    </recommendedName>
</protein>
<reference evidence="2 3" key="1">
    <citation type="journal article" date="2019" name="Int. J. Syst. Evol. Microbiol.">
        <title>The Global Catalogue of Microorganisms (GCM) 10K type strain sequencing project: providing services to taxonomists for standard genome sequencing and annotation.</title>
        <authorList>
            <consortium name="The Broad Institute Genomics Platform"/>
            <consortium name="The Broad Institute Genome Sequencing Center for Infectious Disease"/>
            <person name="Wu L."/>
            <person name="Ma J."/>
        </authorList>
    </citation>
    <scope>NUCLEOTIDE SEQUENCE [LARGE SCALE GENOMIC DNA]</scope>
    <source>
        <strain evidence="2 3">JCM 14306</strain>
    </source>
</reference>
<name>A0ABN2FWQ9_9ACTN</name>
<evidence type="ECO:0000256" key="1">
    <source>
        <dbReference type="SAM" id="Phobius"/>
    </source>
</evidence>
<gene>
    <name evidence="2" type="ORF">GCM10009744_62710</name>
</gene>
<evidence type="ECO:0000313" key="3">
    <source>
        <dbReference type="Proteomes" id="UP001501319"/>
    </source>
</evidence>
<dbReference type="Proteomes" id="UP001501319">
    <property type="component" value="Unassembled WGS sequence"/>
</dbReference>
<proteinExistence type="predicted"/>
<accession>A0ABN2FWQ9</accession>
<evidence type="ECO:0008006" key="4">
    <source>
        <dbReference type="Google" id="ProtNLM"/>
    </source>
</evidence>
<feature type="transmembrane region" description="Helical" evidence="1">
    <location>
        <begin position="36"/>
        <end position="57"/>
    </location>
</feature>
<organism evidence="2 3">
    <name type="scientific">Kribbella alba</name>
    <dbReference type="NCBI Taxonomy" id="190197"/>
    <lineage>
        <taxon>Bacteria</taxon>
        <taxon>Bacillati</taxon>
        <taxon>Actinomycetota</taxon>
        <taxon>Actinomycetes</taxon>
        <taxon>Propionibacteriales</taxon>
        <taxon>Kribbellaceae</taxon>
        <taxon>Kribbella</taxon>
    </lineage>
</organism>
<evidence type="ECO:0000313" key="2">
    <source>
        <dbReference type="EMBL" id="GAA1660509.1"/>
    </source>
</evidence>
<sequence length="120" mass="12841">MWPIAAAGVVLLLAGASAYAGFGKPIVVTMWPKPYLSFGLAWLGLAALLMALGTTLIDSGPEALGVVFSLLALVCFAITLLSFFWLPRRLLPGWYRAWVDGGRSTGQASRWPKFGRGGRS</sequence>
<dbReference type="RefSeq" id="WP_344116446.1">
    <property type="nucleotide sequence ID" value="NZ_BAAANE010000015.1"/>
</dbReference>
<keyword evidence="1" id="KW-0812">Transmembrane</keyword>
<feature type="transmembrane region" description="Helical" evidence="1">
    <location>
        <begin position="64"/>
        <end position="86"/>
    </location>
</feature>
<keyword evidence="1" id="KW-1133">Transmembrane helix</keyword>
<keyword evidence="3" id="KW-1185">Reference proteome</keyword>
<comment type="caution">
    <text evidence="2">The sequence shown here is derived from an EMBL/GenBank/DDBJ whole genome shotgun (WGS) entry which is preliminary data.</text>
</comment>
<dbReference type="EMBL" id="BAAANE010000015">
    <property type="protein sequence ID" value="GAA1660509.1"/>
    <property type="molecule type" value="Genomic_DNA"/>
</dbReference>
<keyword evidence="1" id="KW-0472">Membrane</keyword>